<feature type="compositionally biased region" description="Low complexity" evidence="12">
    <location>
        <begin position="703"/>
        <end position="724"/>
    </location>
</feature>
<dbReference type="InterPro" id="IPR001478">
    <property type="entry name" value="PDZ"/>
</dbReference>
<feature type="region of interest" description="Disordered" evidence="12">
    <location>
        <begin position="560"/>
        <end position="636"/>
    </location>
</feature>
<feature type="region of interest" description="Disordered" evidence="12">
    <location>
        <begin position="803"/>
        <end position="853"/>
    </location>
</feature>
<dbReference type="Gene3D" id="2.30.42.10">
    <property type="match status" value="1"/>
</dbReference>
<dbReference type="PANTHER" id="PTHR12157">
    <property type="entry name" value="REGULATING SYNAPTIC MEMBRANE EXOCYTOSIS PROTEIN"/>
    <property type="match status" value="1"/>
</dbReference>
<evidence type="ECO:0000256" key="2">
    <source>
        <dbReference type="ARBA" id="ARBA00022483"/>
    </source>
</evidence>
<dbReference type="GeneID" id="100758413"/>
<evidence type="ECO:0000256" key="12">
    <source>
        <dbReference type="SAM" id="MobiDB-lite"/>
    </source>
</evidence>
<feature type="compositionally biased region" description="Polar residues" evidence="12">
    <location>
        <begin position="409"/>
        <end position="418"/>
    </location>
</feature>
<dbReference type="GO" id="GO:0048791">
    <property type="term" value="P:calcium ion-regulated exocytosis of neurotransmitter"/>
    <property type="evidence" value="ECO:0007669"/>
    <property type="project" value="TreeGrafter"/>
</dbReference>
<keyword evidence="8" id="KW-0221">Differentiation</keyword>
<dbReference type="GO" id="GO:0048167">
    <property type="term" value="P:regulation of synaptic plasticity"/>
    <property type="evidence" value="ECO:0007669"/>
    <property type="project" value="TreeGrafter"/>
</dbReference>
<gene>
    <name evidence="16" type="primary">Rims1</name>
</gene>
<dbReference type="PROSITE" id="PS50106">
    <property type="entry name" value="PDZ"/>
    <property type="match status" value="1"/>
</dbReference>
<feature type="compositionally biased region" description="Basic and acidic residues" evidence="12">
    <location>
        <begin position="466"/>
        <end position="483"/>
    </location>
</feature>
<reference evidence="16" key="3">
    <citation type="submission" date="2025-08" db="UniProtKB">
        <authorList>
            <consortium name="RefSeq"/>
        </authorList>
    </citation>
    <scope>IDENTIFICATION</scope>
    <source>
        <strain evidence="16">17A/GY</strain>
        <tissue evidence="16">Liver</tissue>
    </source>
</reference>
<comment type="subcellular location">
    <subcellularLocation>
        <location evidence="11">Synapse</location>
    </subcellularLocation>
</comment>
<keyword evidence="10" id="KW-0770">Synapse</keyword>
<feature type="region of interest" description="Disordered" evidence="12">
    <location>
        <begin position="344"/>
        <end position="493"/>
    </location>
</feature>
<evidence type="ECO:0000256" key="3">
    <source>
        <dbReference type="ARBA" id="ARBA00022553"/>
    </source>
</evidence>
<feature type="compositionally biased region" description="Low complexity" evidence="12">
    <location>
        <begin position="174"/>
        <end position="190"/>
    </location>
</feature>
<dbReference type="InterPro" id="IPR000008">
    <property type="entry name" value="C2_dom"/>
</dbReference>
<organism evidence="15 16">
    <name type="scientific">Cricetulus griseus</name>
    <name type="common">Chinese hamster</name>
    <name type="synonym">Cricetulus barabensis griseus</name>
    <dbReference type="NCBI Taxonomy" id="10029"/>
    <lineage>
        <taxon>Eukaryota</taxon>
        <taxon>Metazoa</taxon>
        <taxon>Chordata</taxon>
        <taxon>Craniata</taxon>
        <taxon>Vertebrata</taxon>
        <taxon>Euteleostomi</taxon>
        <taxon>Mammalia</taxon>
        <taxon>Eutheria</taxon>
        <taxon>Euarchontoglires</taxon>
        <taxon>Glires</taxon>
        <taxon>Rodentia</taxon>
        <taxon>Myomorpha</taxon>
        <taxon>Muroidea</taxon>
        <taxon>Cricetidae</taxon>
        <taxon>Cricetinae</taxon>
        <taxon>Cricetulus</taxon>
    </lineage>
</organism>
<dbReference type="SMART" id="SM00239">
    <property type="entry name" value="C2"/>
    <property type="match status" value="2"/>
</dbReference>
<dbReference type="GO" id="GO:0042734">
    <property type="term" value="C:presynaptic membrane"/>
    <property type="evidence" value="ECO:0007669"/>
    <property type="project" value="TreeGrafter"/>
</dbReference>
<evidence type="ECO:0000256" key="4">
    <source>
        <dbReference type="ARBA" id="ARBA00022723"/>
    </source>
</evidence>
<reference evidence="15" key="1">
    <citation type="journal article" date="2018" name="Biotechnol. Bioeng.">
        <title>A reference genome of the Chinese hamster based on a hybrid assembly strategy.</title>
        <authorList>
            <person name="Rupp O."/>
            <person name="MacDonald M.L."/>
            <person name="Li S."/>
            <person name="Dhiman H."/>
            <person name="Polson S."/>
            <person name="Griep S."/>
            <person name="Heffner K."/>
            <person name="Hernandez I."/>
            <person name="Brinkrolf K."/>
            <person name="Jadhav V."/>
            <person name="Samoudi M."/>
            <person name="Hao H."/>
            <person name="Kingham B."/>
            <person name="Goesmann A."/>
            <person name="Betenbaugh M.J."/>
            <person name="Lewis N.E."/>
            <person name="Borth N."/>
            <person name="Lee K.H."/>
        </authorList>
    </citation>
    <scope>NUCLEOTIDE SEQUENCE [LARGE SCALE GENOMIC DNA]</scope>
    <source>
        <strain evidence="15">17A/GY</strain>
    </source>
</reference>
<evidence type="ECO:0000259" key="14">
    <source>
        <dbReference type="PROSITE" id="PS50106"/>
    </source>
</evidence>
<dbReference type="FunFam" id="2.60.40.150:FF:000001">
    <property type="entry name" value="Regulating synaptic membrane exocytosis 3, isoform CRA_a"/>
    <property type="match status" value="1"/>
</dbReference>
<dbReference type="PANTHER" id="PTHR12157:SF18">
    <property type="entry name" value="REGULATING SYNAPTIC MEMBRANE EXOCYTOSIS PROTEIN 1"/>
    <property type="match status" value="1"/>
</dbReference>
<keyword evidence="6" id="KW-0863">Zinc-finger</keyword>
<dbReference type="Proteomes" id="UP001108280">
    <property type="component" value="Chromosome 1"/>
</dbReference>
<feature type="region of interest" description="Disordered" evidence="12">
    <location>
        <begin position="172"/>
        <end position="206"/>
    </location>
</feature>
<evidence type="ECO:0000256" key="1">
    <source>
        <dbReference type="ARBA" id="ARBA00022448"/>
    </source>
</evidence>
<feature type="domain" description="C2" evidence="13">
    <location>
        <begin position="896"/>
        <end position="1014"/>
    </location>
</feature>
<reference evidence="15" key="2">
    <citation type="journal article" date="2020" name="Biotechnol. Bioeng.">
        <title>Chromosome-scale scaffolds for the Chinese hamster reference genome assembly to facilitate the study of the CHO epigenome.</title>
        <authorList>
            <person name="Hilliard W."/>
            <person name="MacDonald M."/>
            <person name="Lee K.H."/>
        </authorList>
    </citation>
    <scope>NUCLEOTIDE SEQUENCE [LARGE SCALE GENOMIC DNA]</scope>
    <source>
        <strain evidence="15">17A/GY</strain>
    </source>
</reference>
<keyword evidence="4" id="KW-0479">Metal-binding</keyword>
<evidence type="ECO:0000313" key="16">
    <source>
        <dbReference type="RefSeq" id="XP_035309039.1"/>
    </source>
</evidence>
<dbReference type="SUPFAM" id="SSF50156">
    <property type="entry name" value="PDZ domain-like"/>
    <property type="match status" value="1"/>
</dbReference>
<dbReference type="RefSeq" id="XP_035309039.1">
    <property type="nucleotide sequence ID" value="XM_035453148.1"/>
</dbReference>
<dbReference type="GO" id="GO:0044325">
    <property type="term" value="F:transmembrane transporter binding"/>
    <property type="evidence" value="ECO:0007669"/>
    <property type="project" value="TreeGrafter"/>
</dbReference>
<dbReference type="GO" id="GO:0008270">
    <property type="term" value="F:zinc ion binding"/>
    <property type="evidence" value="ECO:0007669"/>
    <property type="project" value="UniProtKB-KW"/>
</dbReference>
<dbReference type="GO" id="GO:0031267">
    <property type="term" value="F:small GTPase binding"/>
    <property type="evidence" value="ECO:0007669"/>
    <property type="project" value="InterPro"/>
</dbReference>
<dbReference type="GO" id="GO:0030154">
    <property type="term" value="P:cell differentiation"/>
    <property type="evidence" value="ECO:0007669"/>
    <property type="project" value="UniProtKB-KW"/>
</dbReference>
<accession>A0A9J7HEV8</accession>
<dbReference type="Pfam" id="PF00595">
    <property type="entry name" value="PDZ"/>
    <property type="match status" value="1"/>
</dbReference>
<feature type="domain" description="C2" evidence="13">
    <location>
        <begin position="216"/>
        <end position="339"/>
    </location>
</feature>
<dbReference type="SMART" id="SM00228">
    <property type="entry name" value="PDZ"/>
    <property type="match status" value="1"/>
</dbReference>
<feature type="domain" description="PDZ" evidence="14">
    <location>
        <begin position="79"/>
        <end position="165"/>
    </location>
</feature>
<dbReference type="GO" id="GO:0050806">
    <property type="term" value="P:positive regulation of synaptic transmission"/>
    <property type="evidence" value="ECO:0007669"/>
    <property type="project" value="TreeGrafter"/>
</dbReference>
<evidence type="ECO:0000256" key="6">
    <source>
        <dbReference type="ARBA" id="ARBA00022771"/>
    </source>
</evidence>
<dbReference type="InterPro" id="IPR035892">
    <property type="entry name" value="C2_domain_sf"/>
</dbReference>
<feature type="region of interest" description="Disordered" evidence="12">
    <location>
        <begin position="690"/>
        <end position="748"/>
    </location>
</feature>
<keyword evidence="3" id="KW-0597">Phosphoprotein</keyword>
<keyword evidence="15" id="KW-1185">Reference proteome</keyword>
<dbReference type="CDD" id="cd04028">
    <property type="entry name" value="C2B_RIM1alpha"/>
    <property type="match status" value="1"/>
</dbReference>
<name>A0A9J7HEV8_CRIGR</name>
<dbReference type="CDD" id="cd06714">
    <property type="entry name" value="PDZ_RIM-like"/>
    <property type="match status" value="1"/>
</dbReference>
<feature type="compositionally biased region" description="Polar residues" evidence="12">
    <location>
        <begin position="608"/>
        <end position="623"/>
    </location>
</feature>
<dbReference type="FunFam" id="2.30.42.10:FF:000003">
    <property type="entry name" value="Regulating synaptic membrane exocytosis protein 1, putative"/>
    <property type="match status" value="1"/>
</dbReference>
<protein>
    <submittedName>
        <fullName evidence="16">Regulating synaptic membrane exocytosis protein 1 isoform X9</fullName>
    </submittedName>
</protein>
<dbReference type="Gene3D" id="2.60.40.150">
    <property type="entry name" value="C2 domain"/>
    <property type="match status" value="2"/>
</dbReference>
<evidence type="ECO:0000256" key="11">
    <source>
        <dbReference type="ARBA" id="ARBA00034103"/>
    </source>
</evidence>
<evidence type="ECO:0000256" key="7">
    <source>
        <dbReference type="ARBA" id="ARBA00022775"/>
    </source>
</evidence>
<keyword evidence="7" id="KW-0532">Neurotransmitter transport</keyword>
<keyword evidence="1" id="KW-0813">Transport</keyword>
<evidence type="ECO:0000256" key="8">
    <source>
        <dbReference type="ARBA" id="ARBA00022782"/>
    </source>
</evidence>
<feature type="compositionally biased region" description="Basic and acidic residues" evidence="12">
    <location>
        <begin position="835"/>
        <end position="848"/>
    </location>
</feature>
<sequence>MCASGIPVSSEGWEELRSVDSEVETRETRRAGAGDLDYYWLDPATWHSRETSPISSHPVTWQPSKEGDRLIGRVVLNKRTTMPKESGALLGLKVVGGKMTDLGRLGAFITKVKKGSLADVVGHLRAGDEVLEWNGKPLPGATNEEVYNIILESKSEPQVEIIVSRPIGDIPRIPESSHPPLESSSSSFESQKMERPSISVISPTSPGALKDAPQVLPGQLSVKLWYDKVGHQLIVNVLQATDLPPRVDGRPRNPYVKMYFLPDRSDKSKRRTKTVKKILEPKWNQTFVYSHVHRRDFRERMLEITVWDQPRVQEEESEFLGEILIELETALLDDEPHWYKLQTHDESSLPLPQPSPFMPRRHIHGESSSKKLQRSQRISDSDISDYEVDDGIGVVPPVGYRASARESKATTLTVPEQQRTTHHRSRSVSPHRGDDQGRPRSRLPNVPLQRSLDEIHPTRRSRSPTRHHDASRSPVDHRSRHMESQYSSEQESELLMLPRAKRGRSAECLHTTSELQPSLARAKSASTNCLRPDTSLHSPERERVLPSCLSRRGYAIPRATDQAVIRGKHPTRSRSSEHSSVRTLCSMHHLTPGGSAPPSPLLTRTHRQGSPTQSPPTDTSFSSRRGRQLPQVPVRSGSIEQASLVVEERTRQMKMKVHRFKQTAGSGSSQELDREQYSKYNIHKDQYRSCDNVSAKSSDSDVSDVSAISRTSSASRLSSTSFMSEQSERPRGRISSFTPKMQGRRMGTSGRAIIKSTSVSGEMYTLEHNDGSQSDTAVGTVGAGGKKRRSSLSAKVVAIVSRRSRSTSQLSQTESGHKKLKSTIQRSTETGMAAEMRKMVRQPSRESTDGSINSYSSEGNLIFPGVRVGPDSQFSDFLDGLGPAQLVGRQTLATPAMGDIQIGMEDKKGQLEVEVIRARSLTQKPGSKSTPAPYVKVYLLENGACIAKKKTRIARKTLDPLYQQSLVFDESPQGKVLQVIVWGDYGRMDHKCFMGVAQILLEELDLSSMVIGWYKLFPPSSLVDPTLTPLTRRASQSSLESSSGPPCIRS</sequence>
<dbReference type="GO" id="GO:0048788">
    <property type="term" value="C:cytoskeleton of presynaptic active zone"/>
    <property type="evidence" value="ECO:0007669"/>
    <property type="project" value="TreeGrafter"/>
</dbReference>
<evidence type="ECO:0000256" key="5">
    <source>
        <dbReference type="ARBA" id="ARBA00022737"/>
    </source>
</evidence>
<keyword evidence="5" id="KW-0677">Repeat</keyword>
<dbReference type="GO" id="GO:0042391">
    <property type="term" value="P:regulation of membrane potential"/>
    <property type="evidence" value="ECO:0007669"/>
    <property type="project" value="TreeGrafter"/>
</dbReference>
<dbReference type="PROSITE" id="PS50004">
    <property type="entry name" value="C2"/>
    <property type="match status" value="2"/>
</dbReference>
<dbReference type="Pfam" id="PF00168">
    <property type="entry name" value="C2"/>
    <property type="match status" value="2"/>
</dbReference>
<evidence type="ECO:0000259" key="13">
    <source>
        <dbReference type="PROSITE" id="PS50004"/>
    </source>
</evidence>
<dbReference type="AlphaFoldDB" id="A0A9J7HEV8"/>
<dbReference type="CTD" id="22999"/>
<dbReference type="FunFam" id="2.60.40.150:FF:000003">
    <property type="entry name" value="Regulating synaptic membrane exocytosis protein 2"/>
    <property type="match status" value="1"/>
</dbReference>
<evidence type="ECO:0000256" key="9">
    <source>
        <dbReference type="ARBA" id="ARBA00022833"/>
    </source>
</evidence>
<feature type="region of interest" description="Disordered" evidence="12">
    <location>
        <begin position="766"/>
        <end position="786"/>
    </location>
</feature>
<proteinExistence type="predicted"/>
<keyword evidence="9" id="KW-0862">Zinc</keyword>
<dbReference type="CDD" id="cd04031">
    <property type="entry name" value="C2A_RIM1alpha"/>
    <property type="match status" value="1"/>
</dbReference>
<dbReference type="InterPro" id="IPR039032">
    <property type="entry name" value="Rim-like"/>
</dbReference>
<dbReference type="InterPro" id="IPR036034">
    <property type="entry name" value="PDZ_sf"/>
</dbReference>
<evidence type="ECO:0000256" key="10">
    <source>
        <dbReference type="ARBA" id="ARBA00023018"/>
    </source>
</evidence>
<dbReference type="GO" id="GO:2000300">
    <property type="term" value="P:regulation of synaptic vesicle exocytosis"/>
    <property type="evidence" value="ECO:0007669"/>
    <property type="project" value="TreeGrafter"/>
</dbReference>
<dbReference type="SUPFAM" id="SSF49562">
    <property type="entry name" value="C2 domain (Calcium/lipid-binding domain, CaLB)"/>
    <property type="match status" value="2"/>
</dbReference>
<evidence type="ECO:0000313" key="15">
    <source>
        <dbReference type="Proteomes" id="UP001108280"/>
    </source>
</evidence>
<keyword evidence="2" id="KW-0268">Exocytosis</keyword>